<dbReference type="Gene3D" id="1.25.40.10">
    <property type="entry name" value="Tetratricopeptide repeat domain"/>
    <property type="match status" value="1"/>
</dbReference>
<dbReference type="SUPFAM" id="SSF158682">
    <property type="entry name" value="TerB-like"/>
    <property type="match status" value="1"/>
</dbReference>
<dbReference type="InterPro" id="IPR029024">
    <property type="entry name" value="TerB-like"/>
</dbReference>
<dbReference type="Proteomes" id="UP000283833">
    <property type="component" value="Unassembled WGS sequence"/>
</dbReference>
<feature type="coiled-coil region" evidence="1">
    <location>
        <begin position="569"/>
        <end position="618"/>
    </location>
</feature>
<keyword evidence="1" id="KW-0175">Coiled coil</keyword>
<dbReference type="AlphaFoldDB" id="A0A412QHE9"/>
<comment type="caution">
    <text evidence="2">The sequence shown here is derived from an EMBL/GenBank/DDBJ whole genome shotgun (WGS) entry which is preliminary data.</text>
</comment>
<dbReference type="EMBL" id="QRXI01000021">
    <property type="protein sequence ID" value="RGT90352.1"/>
    <property type="molecule type" value="Genomic_DNA"/>
</dbReference>
<protein>
    <recommendedName>
        <fullName evidence="4">Sel1 repeat family protein</fullName>
    </recommendedName>
</protein>
<dbReference type="InterPro" id="IPR050767">
    <property type="entry name" value="Sel1_AlgK"/>
</dbReference>
<dbReference type="InterPro" id="IPR006597">
    <property type="entry name" value="Sel1-like"/>
</dbReference>
<evidence type="ECO:0008006" key="4">
    <source>
        <dbReference type="Google" id="ProtNLM"/>
    </source>
</evidence>
<dbReference type="SUPFAM" id="SSF81901">
    <property type="entry name" value="HCP-like"/>
    <property type="match status" value="1"/>
</dbReference>
<evidence type="ECO:0000313" key="2">
    <source>
        <dbReference type="EMBL" id="RGT90352.1"/>
    </source>
</evidence>
<gene>
    <name evidence="2" type="ORF">DWX04_15205</name>
</gene>
<dbReference type="PANTHER" id="PTHR11102:SF147">
    <property type="entry name" value="SEL1L ADAPTOR SUBUNIT OF ERAD E3 UBIQUITIN LIGASE"/>
    <property type="match status" value="1"/>
</dbReference>
<sequence length="679" mass="77939">MRQQCPKCGNWVEGQKVDTIARKATRKVVRKGSMTAAGAAIGSIIPGAGTLVGGSIGFALDVLLDDQLNGLANDIEQTIFDEVKYEFNCPKCGHKWIRHSSKQVSQKGPLHSPSLIQHTAATLNNNSSNNFINFRSIGNYCFILGERHKLSITKYEFASALVEAKLAANVTDALRFYDAMPINLQVQMNEQEVDSAKGILKRKHIPFQLQALQARNQQTSSSSESQSTTKEKGQRKFLKCFNDYLDNETEIIENIENAISFIDDVTRQSIVIENDIVKSEFFYLNALCCLFYSKEHPEDFSLCERGDSFIRRALNMLDDEEYRFVALLYRSLLFDNNIPEIAAHQRQISDQCPVISKMENCLLKTEYWETVYNDIRYSSLLSSCVILEKKGEYRGALQCWELMHRLSDEYSQFTAAYFMFAYHYYNTPGIERNSQLAFKYANEVLSIYDFSENFNSDDLSHQYWQECLSEIGCMYKEGDGVETNYQKAWEYLSKAVELGGYSDAFIDMADMYEKGLGVPQSYAKAIELYQQAAELDDEDAIERLKELQIKSANIGNIVSSLQSTNHNNNAQQEQEYVELLKECLEEDNNISPRERRILEKLRVKLSISEIRAKELEEQLLVPQLTEDEQEYLEEYKTCLKEDGEISSKERRLLEKLRVALGISEERCRTIENQMLQGNY</sequence>
<evidence type="ECO:0000256" key="1">
    <source>
        <dbReference type="SAM" id="Coils"/>
    </source>
</evidence>
<dbReference type="GO" id="GO:0036503">
    <property type="term" value="P:ERAD pathway"/>
    <property type="evidence" value="ECO:0007669"/>
    <property type="project" value="TreeGrafter"/>
</dbReference>
<organism evidence="2 3">
    <name type="scientific">Phocaeicola vulgatus</name>
    <name type="common">Bacteroides vulgatus</name>
    <dbReference type="NCBI Taxonomy" id="821"/>
    <lineage>
        <taxon>Bacteria</taxon>
        <taxon>Pseudomonadati</taxon>
        <taxon>Bacteroidota</taxon>
        <taxon>Bacteroidia</taxon>
        <taxon>Bacteroidales</taxon>
        <taxon>Bacteroidaceae</taxon>
        <taxon>Phocaeicola</taxon>
    </lineage>
</organism>
<reference evidence="2 3" key="1">
    <citation type="submission" date="2018-08" db="EMBL/GenBank/DDBJ databases">
        <title>A genome reference for cultivated species of the human gut microbiota.</title>
        <authorList>
            <person name="Zou Y."/>
            <person name="Xue W."/>
            <person name="Luo G."/>
        </authorList>
    </citation>
    <scope>NUCLEOTIDE SEQUENCE [LARGE SCALE GENOMIC DNA]</scope>
    <source>
        <strain evidence="2 3">AF18-14</strain>
    </source>
</reference>
<accession>A0A412QHE9</accession>
<dbReference type="PANTHER" id="PTHR11102">
    <property type="entry name" value="SEL-1-LIKE PROTEIN"/>
    <property type="match status" value="1"/>
</dbReference>
<dbReference type="RefSeq" id="WP_117853436.1">
    <property type="nucleotide sequence ID" value="NZ_JAKKWV010000026.1"/>
</dbReference>
<dbReference type="SMART" id="SM00671">
    <property type="entry name" value="SEL1"/>
    <property type="match status" value="3"/>
</dbReference>
<dbReference type="Pfam" id="PF08238">
    <property type="entry name" value="Sel1"/>
    <property type="match status" value="3"/>
</dbReference>
<name>A0A412QHE9_PHOVU</name>
<evidence type="ECO:0000313" key="3">
    <source>
        <dbReference type="Proteomes" id="UP000283833"/>
    </source>
</evidence>
<dbReference type="InterPro" id="IPR011990">
    <property type="entry name" value="TPR-like_helical_dom_sf"/>
</dbReference>
<proteinExistence type="predicted"/>